<dbReference type="EMBL" id="JAEQMG010000059">
    <property type="protein sequence ID" value="MBK6088432.1"/>
    <property type="molecule type" value="Genomic_DNA"/>
</dbReference>
<organism evidence="1 2">
    <name type="scientific">Ruminococcus difficilis</name>
    <dbReference type="NCBI Taxonomy" id="2763069"/>
    <lineage>
        <taxon>Bacteria</taxon>
        <taxon>Bacillati</taxon>
        <taxon>Bacillota</taxon>
        <taxon>Clostridia</taxon>
        <taxon>Eubacteriales</taxon>
        <taxon>Oscillospiraceae</taxon>
        <taxon>Ruminococcus</taxon>
    </lineage>
</organism>
<comment type="caution">
    <text evidence="1">The sequence shown here is derived from an EMBL/GenBank/DDBJ whole genome shotgun (WGS) entry which is preliminary data.</text>
</comment>
<protein>
    <submittedName>
        <fullName evidence="1">Uncharacterized protein</fullName>
    </submittedName>
</protein>
<evidence type="ECO:0000313" key="2">
    <source>
        <dbReference type="Proteomes" id="UP000633365"/>
    </source>
</evidence>
<gene>
    <name evidence="1" type="ORF">JKK62_07145</name>
</gene>
<accession>A0A934WRJ2</accession>
<dbReference type="AlphaFoldDB" id="A0A934WRJ2"/>
<proteinExistence type="predicted"/>
<name>A0A934WRJ2_9FIRM</name>
<reference evidence="1" key="1">
    <citation type="submission" date="2021-01" db="EMBL/GenBank/DDBJ databases">
        <title>Genome public.</title>
        <authorList>
            <person name="Liu C."/>
            <person name="Sun Q."/>
        </authorList>
    </citation>
    <scope>NUCLEOTIDE SEQUENCE</scope>
    <source>
        <strain evidence="1">M6</strain>
    </source>
</reference>
<evidence type="ECO:0000313" key="1">
    <source>
        <dbReference type="EMBL" id="MBK6088432.1"/>
    </source>
</evidence>
<sequence length="195" mass="22956">MTKQEVKRFLKAHRNQEYSAAKFEYSMYLYKDIEEKMNEFVAKTVPGKEPEKAANLQMIAEAKTAEDIVKLMRKEALIGNRFELVQKALETEEETLPLIQKRALTNRQDVFIENTVKFFLHCKTNCCDWILDNYQLFKSEYLKSMLCLVLGFRGNVSMIEFLIKEAERLEREYPKESYDQGPTLAVQELSVRFLN</sequence>
<dbReference type="Proteomes" id="UP000633365">
    <property type="component" value="Unassembled WGS sequence"/>
</dbReference>
<dbReference type="RefSeq" id="WP_092969323.1">
    <property type="nucleotide sequence ID" value="NZ_JAEQMG010000059.1"/>
</dbReference>
<keyword evidence="2" id="KW-1185">Reference proteome</keyword>